<dbReference type="InterPro" id="IPR029033">
    <property type="entry name" value="His_PPase_superfam"/>
</dbReference>
<feature type="transmembrane region" description="Helical" evidence="1">
    <location>
        <begin position="480"/>
        <end position="504"/>
    </location>
</feature>
<organism evidence="2 3">
    <name type="scientific">Lojkania enalia</name>
    <dbReference type="NCBI Taxonomy" id="147567"/>
    <lineage>
        <taxon>Eukaryota</taxon>
        <taxon>Fungi</taxon>
        <taxon>Dikarya</taxon>
        <taxon>Ascomycota</taxon>
        <taxon>Pezizomycotina</taxon>
        <taxon>Dothideomycetes</taxon>
        <taxon>Pleosporomycetidae</taxon>
        <taxon>Pleosporales</taxon>
        <taxon>Pleosporales incertae sedis</taxon>
        <taxon>Lojkania</taxon>
    </lineage>
</organism>
<evidence type="ECO:0000313" key="3">
    <source>
        <dbReference type="Proteomes" id="UP000800093"/>
    </source>
</evidence>
<dbReference type="AlphaFoldDB" id="A0A9P4N1R2"/>
<accession>A0A9P4N1R2</accession>
<dbReference type="Proteomes" id="UP000800093">
    <property type="component" value="Unassembled WGS sequence"/>
</dbReference>
<keyword evidence="3" id="KW-1185">Reference proteome</keyword>
<reference evidence="3" key="1">
    <citation type="journal article" date="2020" name="Stud. Mycol.">
        <title>101 Dothideomycetes genomes: A test case for predicting lifestyles and emergence of pathogens.</title>
        <authorList>
            <person name="Haridas S."/>
            <person name="Albert R."/>
            <person name="Binder M."/>
            <person name="Bloem J."/>
            <person name="LaButti K."/>
            <person name="Salamov A."/>
            <person name="Andreopoulos B."/>
            <person name="Baker S."/>
            <person name="Barry K."/>
            <person name="Bills G."/>
            <person name="Bluhm B."/>
            <person name="Cannon C."/>
            <person name="Castanera R."/>
            <person name="Culley D."/>
            <person name="Daum C."/>
            <person name="Ezra D."/>
            <person name="Gonzalez J."/>
            <person name="Henrissat B."/>
            <person name="Kuo A."/>
            <person name="Liang C."/>
            <person name="Lipzen A."/>
            <person name="Lutzoni F."/>
            <person name="Magnuson J."/>
            <person name="Mondo S."/>
            <person name="Nolan M."/>
            <person name="Ohm R."/>
            <person name="Pangilinan J."/>
            <person name="Park H.-J."/>
            <person name="Ramirez L."/>
            <person name="Alfaro M."/>
            <person name="Sun H."/>
            <person name="Tritt A."/>
            <person name="Yoshinaga Y."/>
            <person name="Zwiers L.-H."/>
            <person name="Turgeon B."/>
            <person name="Goodwin S."/>
            <person name="Spatafora J."/>
            <person name="Crous P."/>
            <person name="Grigoriev I."/>
        </authorList>
    </citation>
    <scope>NUCLEOTIDE SEQUENCE [LARGE SCALE GENOMIC DNA]</scope>
    <source>
        <strain evidence="3">CBS 304.66</strain>
    </source>
</reference>
<dbReference type="EMBL" id="ML986650">
    <property type="protein sequence ID" value="KAF2261823.1"/>
    <property type="molecule type" value="Genomic_DNA"/>
</dbReference>
<proteinExistence type="predicted"/>
<keyword evidence="1" id="KW-0472">Membrane</keyword>
<dbReference type="SUPFAM" id="SSF53254">
    <property type="entry name" value="Phosphoglycerate mutase-like"/>
    <property type="match status" value="1"/>
</dbReference>
<gene>
    <name evidence="2" type="ORF">CC78DRAFT_583341</name>
</gene>
<keyword evidence="1" id="KW-1133">Transmembrane helix</keyword>
<feature type="transmembrane region" description="Helical" evidence="1">
    <location>
        <begin position="394"/>
        <end position="415"/>
    </location>
</feature>
<sequence>MQLFMGLSSSEPEGMLEFGVITQNLAIRTPQLPPLILLHLKSPLSSISDVASVPSSHFIIRWPPLEHRMHWFRNVADAIHDLLLHIAVPFGYISDLFLFIRNCYLTDTYGLNYFMDYDPKPIHKGKLKHFVLICHAERNDNEKTLTPTGLSQVTTLTTEFRKAVQAHKPSAIVYSSPVEHCLQTLQPIFNVLAIDTAPGVDFQTSAPPSAEIRTLPFSICVRWLKTAGRHCTPSRWCTEKSTRHVRGTFAEPGLAEFLDARDPNWNRARRNFTPGRVLAAAFPDLQIDYKRPIIPEMLSDGESNQEYFFITRKLVIERIIEEDVRNEDTVIICTDSTTVFGIHSLLRKDVVMLPRTSDWDYPKPCSVTCLEWSGWRWTRCTCYDNPEQGPERRLYWEILGGFLYVFIVARIWKFLKGIWAVARAFATHWSGNRWRLPWFFSLLMISLSLSALYLNYMKLNFELLTQLRRAEVGDRFDEGILYGGLAVICTNLFQFAICVFPPILAG</sequence>
<evidence type="ECO:0000313" key="2">
    <source>
        <dbReference type="EMBL" id="KAF2261823.1"/>
    </source>
</evidence>
<feature type="transmembrane region" description="Helical" evidence="1">
    <location>
        <begin position="436"/>
        <end position="456"/>
    </location>
</feature>
<evidence type="ECO:0000256" key="1">
    <source>
        <dbReference type="SAM" id="Phobius"/>
    </source>
</evidence>
<keyword evidence="1" id="KW-0812">Transmembrane</keyword>
<comment type="caution">
    <text evidence="2">The sequence shown here is derived from an EMBL/GenBank/DDBJ whole genome shotgun (WGS) entry which is preliminary data.</text>
</comment>
<protein>
    <submittedName>
        <fullName evidence="2">Uncharacterized protein</fullName>
    </submittedName>
</protein>
<name>A0A9P4N1R2_9PLEO</name>
<dbReference type="Gene3D" id="3.40.50.1240">
    <property type="entry name" value="Phosphoglycerate mutase-like"/>
    <property type="match status" value="1"/>
</dbReference>